<reference evidence="10 11" key="1">
    <citation type="submission" date="2015-07" db="EMBL/GenBank/DDBJ databases">
        <title>Comparative genomics of the Sigatoka disease complex on banana suggests a link between parallel evolutionary changes in Pseudocercospora fijiensis and Pseudocercospora eumusae and increased virulence on the banana host.</title>
        <authorList>
            <person name="Chang T.-C."/>
            <person name="Salvucci A."/>
            <person name="Crous P.W."/>
            <person name="Stergiopoulos I."/>
        </authorList>
    </citation>
    <scope>NUCLEOTIDE SEQUENCE [LARGE SCALE GENOMIC DNA]</scope>
    <source>
        <strain evidence="10 11">CBS 116634</strain>
    </source>
</reference>
<evidence type="ECO:0000256" key="1">
    <source>
        <dbReference type="ARBA" id="ARBA00004123"/>
    </source>
</evidence>
<feature type="domain" description="WDHD1/CFT4 second beta-propeller" evidence="7">
    <location>
        <begin position="479"/>
        <end position="767"/>
    </location>
</feature>
<dbReference type="EMBL" id="LFZO01000146">
    <property type="protein sequence ID" value="KXT12606.1"/>
    <property type="molecule type" value="Genomic_DNA"/>
</dbReference>
<dbReference type="InterPro" id="IPR015943">
    <property type="entry name" value="WD40/YVTN_repeat-like_dom_sf"/>
</dbReference>
<dbReference type="AlphaFoldDB" id="A0A139IDB6"/>
<dbReference type="STRING" id="113226.A0A139IDB6"/>
<evidence type="ECO:0000256" key="5">
    <source>
        <dbReference type="PROSITE-ProRule" id="PRU00221"/>
    </source>
</evidence>
<dbReference type="SUPFAM" id="SSF50978">
    <property type="entry name" value="WD40 repeat-like"/>
    <property type="match status" value="1"/>
</dbReference>
<evidence type="ECO:0000256" key="4">
    <source>
        <dbReference type="ARBA" id="ARBA00023242"/>
    </source>
</evidence>
<evidence type="ECO:0000313" key="10">
    <source>
        <dbReference type="EMBL" id="KXT12606.1"/>
    </source>
</evidence>
<feature type="domain" description="WDHD1/CFT4 helical bundle" evidence="8">
    <location>
        <begin position="788"/>
        <end position="890"/>
    </location>
</feature>
<feature type="repeat" description="WD" evidence="5">
    <location>
        <begin position="191"/>
        <end position="232"/>
    </location>
</feature>
<comment type="caution">
    <text evidence="10">The sequence shown here is derived from an EMBL/GenBank/DDBJ whole genome shotgun (WGS) entry which is preliminary data.</text>
</comment>
<dbReference type="Pfam" id="PF20946">
    <property type="entry name" value="Ctf4_C"/>
    <property type="match status" value="1"/>
</dbReference>
<dbReference type="GO" id="GO:0005654">
    <property type="term" value="C:nucleoplasm"/>
    <property type="evidence" value="ECO:0007669"/>
    <property type="project" value="EnsemblFungi"/>
</dbReference>
<dbReference type="GO" id="GO:0043596">
    <property type="term" value="C:nuclear replication fork"/>
    <property type="evidence" value="ECO:0007669"/>
    <property type="project" value="EnsemblFungi"/>
</dbReference>
<evidence type="ECO:0000256" key="2">
    <source>
        <dbReference type="ARBA" id="ARBA00022574"/>
    </source>
</evidence>
<dbReference type="InterPro" id="IPR048591">
    <property type="entry name" value="WDHD1/CFT4_hel"/>
</dbReference>
<feature type="region of interest" description="Disordered" evidence="6">
    <location>
        <begin position="434"/>
        <end position="459"/>
    </location>
</feature>
<feature type="repeat" description="WD" evidence="5">
    <location>
        <begin position="285"/>
        <end position="326"/>
    </location>
</feature>
<dbReference type="SMART" id="SM00320">
    <property type="entry name" value="WD40"/>
    <property type="match status" value="6"/>
</dbReference>
<dbReference type="GO" id="GO:0006281">
    <property type="term" value="P:DNA repair"/>
    <property type="evidence" value="ECO:0007669"/>
    <property type="project" value="TreeGrafter"/>
</dbReference>
<dbReference type="GO" id="GO:0003682">
    <property type="term" value="F:chromatin binding"/>
    <property type="evidence" value="ECO:0007669"/>
    <property type="project" value="TreeGrafter"/>
</dbReference>
<feature type="compositionally biased region" description="Basic and acidic residues" evidence="6">
    <location>
        <begin position="446"/>
        <end position="456"/>
    </location>
</feature>
<accession>A0A139IDB6</accession>
<dbReference type="Proteomes" id="UP000073492">
    <property type="component" value="Unassembled WGS sequence"/>
</dbReference>
<dbReference type="Pfam" id="PF24817">
    <property type="entry name" value="WD40_WDHD1_1st"/>
    <property type="match status" value="1"/>
</dbReference>
<proteinExistence type="predicted"/>
<keyword evidence="3" id="KW-0677">Repeat</keyword>
<dbReference type="GO" id="GO:1903461">
    <property type="term" value="P:Okazaki fragment processing involved in mitotic DNA replication"/>
    <property type="evidence" value="ECO:0007669"/>
    <property type="project" value="EnsemblFungi"/>
</dbReference>
<evidence type="ECO:0000256" key="3">
    <source>
        <dbReference type="ARBA" id="ARBA00022737"/>
    </source>
</evidence>
<gene>
    <name evidence="10" type="ORF">AC579_366</name>
</gene>
<evidence type="ECO:0000259" key="9">
    <source>
        <dbReference type="Pfam" id="PF24817"/>
    </source>
</evidence>
<name>A0A139IDB6_9PEZI</name>
<feature type="domain" description="WDHD1 first WD40" evidence="9">
    <location>
        <begin position="67"/>
        <end position="355"/>
    </location>
</feature>
<dbReference type="InterPro" id="IPR057646">
    <property type="entry name" value="WD40_WDHD1_1st"/>
</dbReference>
<dbReference type="PANTHER" id="PTHR19932:SF10">
    <property type="entry name" value="WD REPEAT AND HMG-BOX DNA-BINDING PROTEIN 1"/>
    <property type="match status" value="1"/>
</dbReference>
<dbReference type="OrthoDB" id="427368at2759"/>
<keyword evidence="11" id="KW-1185">Reference proteome</keyword>
<evidence type="ECO:0000313" key="11">
    <source>
        <dbReference type="Proteomes" id="UP000073492"/>
    </source>
</evidence>
<dbReference type="GO" id="GO:0006335">
    <property type="term" value="P:DNA replication-dependent chromatin assembly"/>
    <property type="evidence" value="ECO:0007669"/>
    <property type="project" value="EnsemblFungi"/>
</dbReference>
<dbReference type="InterPro" id="IPR001680">
    <property type="entry name" value="WD40_rpt"/>
</dbReference>
<dbReference type="PANTHER" id="PTHR19932">
    <property type="entry name" value="WD REPEAT AND HMG-BOX DNA BINDING PROTEIN"/>
    <property type="match status" value="1"/>
</dbReference>
<dbReference type="PROSITE" id="PS50082">
    <property type="entry name" value="WD_REPEATS_2"/>
    <property type="match status" value="2"/>
</dbReference>
<dbReference type="GO" id="GO:0000792">
    <property type="term" value="C:heterochromatin"/>
    <property type="evidence" value="ECO:0007669"/>
    <property type="project" value="EnsemblFungi"/>
</dbReference>
<dbReference type="Pfam" id="PF12341">
    <property type="entry name" value="Mcl1_mid"/>
    <property type="match status" value="1"/>
</dbReference>
<dbReference type="PROSITE" id="PS50294">
    <property type="entry name" value="WD_REPEATS_REGION"/>
    <property type="match status" value="1"/>
</dbReference>
<protein>
    <submittedName>
        <fullName evidence="10">Uncharacterized protein</fullName>
    </submittedName>
</protein>
<dbReference type="Gene3D" id="2.130.10.10">
    <property type="entry name" value="YVTN repeat-like/Quinoprotein amine dehydrogenase"/>
    <property type="match status" value="2"/>
</dbReference>
<sequence>MSFSNGVDVLFRTNKSWLLGCFRTAGGLGRKREHEEVATRRVLLKYHSCGIEQRPQIASDMATLRGRPAHAPGPTFFSYTPDGKHLVTAGLNGAVRIFEHGSDDEPAIIDVPTENHLAAVAANGFFIIASESGEVTKYSLVTKRMDEILVRCTAPVRDLALSPDGQWVAVASDEHDVKLVNTSDMSQVIFLREHLRSVKQVAFDRSGTTLAASCTDGIVYMYSISSEQPQLIKRVDGLIGMVQSDSEECVRAIWHPDGTALALPTSNREMQVLSRSDWSKHKIFSGGHRAQVTAAAWSPNGALLVTADLDKGLVLWDSKTQNVLKTFDDVRNPILDIHFHPKDNVLSYTNNNGELFIREDFVPDAHIRLLRAGPQQAPLNAAALTEVSGNARKAGTTGGKQYGNGKTAEEDYLDDLLGPDAMAPDVMSETGDNFIEDDDGAGYAEEPNRYGKRYAEPLDGPQTKRRAAYNTWHPQVHDAFQPGSTPWKGNRRYLCLNLTGFVWTVNQDTHHTVTVEFYDRQAHRDFHFTDPFRYDKACLNEKGSLFSCPPARDHPSVIYYRPHETWTSRVDWRTELPPGEEVKSLSLSDTCVVATTSAGYVRVYSLFGLPLKVYRQKSTPAVTCASWRDYIITIGNGPVGGDGTTRLLYTIENVKRDETYQSEDIVALTEGTELRSVFFSENGDPCIYDSDGVLLILQHWRTPSQAKWIPLLDTRTLDRLAGGKKEESYWPVAVANDRFHCIILKGGEQYPYFPRPLLSDFEFRIPIAAPVPDETDDNDKDVAHQRGLEEGYVRSSIMYSLMRDLVDNTNATSSQKVQVGVMEREVDKALLQLLAAECRAGDEHGMKALEIASLLKDRTGKMLEAAGKVAQRFDRDVLNEKINELAERRLVGLRDDDDF</sequence>
<comment type="subcellular location">
    <subcellularLocation>
        <location evidence="1">Nucleus</location>
    </subcellularLocation>
</comment>
<keyword evidence="2 5" id="KW-0853">WD repeat</keyword>
<evidence type="ECO:0000256" key="6">
    <source>
        <dbReference type="SAM" id="MobiDB-lite"/>
    </source>
</evidence>
<dbReference type="InterPro" id="IPR022100">
    <property type="entry name" value="WDHD1/CFT4_beta-prop_2nd"/>
</dbReference>
<evidence type="ECO:0000259" key="7">
    <source>
        <dbReference type="Pfam" id="PF12341"/>
    </source>
</evidence>
<dbReference type="InterPro" id="IPR036322">
    <property type="entry name" value="WD40_repeat_dom_sf"/>
</dbReference>
<organism evidence="10 11">
    <name type="scientific">Pseudocercospora musae</name>
    <dbReference type="NCBI Taxonomy" id="113226"/>
    <lineage>
        <taxon>Eukaryota</taxon>
        <taxon>Fungi</taxon>
        <taxon>Dikarya</taxon>
        <taxon>Ascomycota</taxon>
        <taxon>Pezizomycotina</taxon>
        <taxon>Dothideomycetes</taxon>
        <taxon>Dothideomycetidae</taxon>
        <taxon>Mycosphaerellales</taxon>
        <taxon>Mycosphaerellaceae</taxon>
        <taxon>Pseudocercospora</taxon>
    </lineage>
</organism>
<keyword evidence="4" id="KW-0539">Nucleus</keyword>
<evidence type="ECO:0000259" key="8">
    <source>
        <dbReference type="Pfam" id="PF20946"/>
    </source>
</evidence>